<name>A0A7K0KCV0_9BACT</name>
<proteinExistence type="predicted"/>
<evidence type="ECO:0000313" key="3">
    <source>
        <dbReference type="Proteomes" id="UP000438914"/>
    </source>
</evidence>
<dbReference type="AlphaFoldDB" id="A0A7K0KCV0"/>
<keyword evidence="3" id="KW-1185">Reference proteome</keyword>
<organism evidence="2 3">
    <name type="scientific">Hallella mizrahii</name>
    <dbReference type="NCBI Taxonomy" id="2606637"/>
    <lineage>
        <taxon>Bacteria</taxon>
        <taxon>Pseudomonadati</taxon>
        <taxon>Bacteroidota</taxon>
        <taxon>Bacteroidia</taxon>
        <taxon>Bacteroidales</taxon>
        <taxon>Prevotellaceae</taxon>
        <taxon>Hallella</taxon>
    </lineage>
</organism>
<dbReference type="EMBL" id="VUNG01000005">
    <property type="protein sequence ID" value="MST83761.1"/>
    <property type="molecule type" value="Genomic_DNA"/>
</dbReference>
<dbReference type="Proteomes" id="UP000438914">
    <property type="component" value="Unassembled WGS sequence"/>
</dbReference>
<evidence type="ECO:0000256" key="1">
    <source>
        <dbReference type="SAM" id="Phobius"/>
    </source>
</evidence>
<dbReference type="Pfam" id="PF06993">
    <property type="entry name" value="DUF1304"/>
    <property type="match status" value="1"/>
</dbReference>
<dbReference type="InterPro" id="IPR009732">
    <property type="entry name" value="DUF1304"/>
</dbReference>
<dbReference type="PANTHER" id="PTHR38446:SF1">
    <property type="entry name" value="BLL0914 PROTEIN"/>
    <property type="match status" value="1"/>
</dbReference>
<reference evidence="2 3" key="1">
    <citation type="submission" date="2019-08" db="EMBL/GenBank/DDBJ databases">
        <title>In-depth cultivation of the pig gut microbiome towards novel bacterial diversity and tailored functional studies.</title>
        <authorList>
            <person name="Wylensek D."/>
            <person name="Hitch T.C.A."/>
            <person name="Clavel T."/>
        </authorList>
    </citation>
    <scope>NUCLEOTIDE SEQUENCE [LARGE SCALE GENOMIC DNA]</scope>
    <source>
        <strain evidence="2 3">LKV-178-WT-2A</strain>
    </source>
</reference>
<evidence type="ECO:0000313" key="2">
    <source>
        <dbReference type="EMBL" id="MST83761.1"/>
    </source>
</evidence>
<keyword evidence="1" id="KW-1133">Transmembrane helix</keyword>
<keyword evidence="1" id="KW-0812">Transmembrane</keyword>
<feature type="transmembrane region" description="Helical" evidence="1">
    <location>
        <begin position="56"/>
        <end position="73"/>
    </location>
</feature>
<gene>
    <name evidence="2" type="ORF">FYJ73_03565</name>
</gene>
<protein>
    <submittedName>
        <fullName evidence="2">DUF1304 domain-containing protein</fullName>
    </submittedName>
</protein>
<comment type="caution">
    <text evidence="2">The sequence shown here is derived from an EMBL/GenBank/DDBJ whole genome shotgun (WGS) entry which is preliminary data.</text>
</comment>
<accession>A0A7K0KCV0</accession>
<sequence>MNSLTVILTLLVAAEHLYIMYLETFATTSRHTSKTFGIDVDELSDHHISTLLKNQGVYNGLLAVMLAYAALSYDMLWERLLLGYVILVALFGALSSNPKILFKQGGPAIMALAVSFMG</sequence>
<keyword evidence="1" id="KW-0472">Membrane</keyword>
<feature type="transmembrane region" description="Helical" evidence="1">
    <location>
        <begin position="80"/>
        <end position="97"/>
    </location>
</feature>
<dbReference type="PANTHER" id="PTHR38446">
    <property type="entry name" value="BLL0914 PROTEIN"/>
    <property type="match status" value="1"/>
</dbReference>